<name>A0AAW2H8B6_9NEOP</name>
<organism evidence="1">
    <name type="scientific">Menopon gallinae</name>
    <name type="common">poultry shaft louse</name>
    <dbReference type="NCBI Taxonomy" id="328185"/>
    <lineage>
        <taxon>Eukaryota</taxon>
        <taxon>Metazoa</taxon>
        <taxon>Ecdysozoa</taxon>
        <taxon>Arthropoda</taxon>
        <taxon>Hexapoda</taxon>
        <taxon>Insecta</taxon>
        <taxon>Pterygota</taxon>
        <taxon>Neoptera</taxon>
        <taxon>Paraneoptera</taxon>
        <taxon>Psocodea</taxon>
        <taxon>Troctomorpha</taxon>
        <taxon>Phthiraptera</taxon>
        <taxon>Amblycera</taxon>
        <taxon>Menoponidae</taxon>
        <taxon>Menopon</taxon>
    </lineage>
</organism>
<accession>A0AAW2H8B6</accession>
<sequence length="959" mass="111441">MVESDPRLALFIMDIRSKPRAFVESMVLKHRKDLARYRKNRGQKAYDFYYRHFFLAAYGFRVNERDFVHAAGSDELRIKRLGYLGASFVAPREHCTSMAEIMKEDLKKEGTNRHVLMFLGNVDPGHWNQRVLGSIKYAMNMEEDRARAHIVYHKLTGSLDGVSLIEKNERAFFSKLQIVIDKLREAHNEDDLAYLRNEREITHIATFFRRTDKYYVRTKCLQLFKVMVQHNISLDQNILRYPCNKELRCRTCEEWAGQPCKIFNPMEDEIMRKIEQSKTDGKDVDLVRLIKDSRGVTCETDDSPSEKKIAVKELGAMLSSADKGCISCTGNFAAYTNARNTIIILKGSGLFREIRLEKDVTSLRIYEEDELHLLVILSDSSSWLFQLDLDSLAESSCTELGRNVLQVEKNKGSIYLLTKQNQNFQVHRYSKAARHDKIPKFVAIDLTTTQSISKFVFFNSDLYFIGNQLLHTSKKEATRIPCKDLLVLDDFLVVMDAKKRKKILYLVNKDIHIVHEVMFNEEDIVALKGAKNMLAVSVGYRVYIYKVLKCKLKLVEILNFDDYVPSIDILVEDVVDVFVLTAKVALDMEEKKQFLDMRGKEPTKQMDEGKGKEVAAPACMEDVVEGVVGRLMHFYEEERKEREHREKRRMEMVLEKVSEQLNKNLKMILEAVLKKEMRPIIERLETEFVTQMERKLQSKIDSSFKNQENVFVGCAKKVLVQNIVPVIEAGFEEIKLQIFDDLKQREMAAVSELVDDLDLLKVQETKETKLFNLIQRNEIVKGVELVLDSNEEVFEMFLGSFEYRFFRCLEPNVIFELFRKALLFNMYNSNAKLEGFIDAVVMHMTEDPVFRKYFSIHAKEDLISMIPANNMLLVYSSHLSDASKAQRPECAVVLEEILRNFDAHALDTDKMYEFNELLDLTIRVIDKMGYRNQISEAYLVVQKNYLKKRLRAAELGAKR</sequence>
<reference evidence="1" key="1">
    <citation type="journal article" date="2024" name="Gigascience">
        <title>Chromosome-level genome of the poultry shaft louse Menopon gallinae provides insight into the host-switching and adaptive evolution of parasitic lice.</title>
        <authorList>
            <person name="Xu Y."/>
            <person name="Ma L."/>
            <person name="Liu S."/>
            <person name="Liang Y."/>
            <person name="Liu Q."/>
            <person name="He Z."/>
            <person name="Tian L."/>
            <person name="Duan Y."/>
            <person name="Cai W."/>
            <person name="Li H."/>
            <person name="Song F."/>
        </authorList>
    </citation>
    <scope>NUCLEOTIDE SEQUENCE</scope>
    <source>
        <strain evidence="1">Cailab_2023a</strain>
    </source>
</reference>
<dbReference type="EMBL" id="JARGDH010000006">
    <property type="protein sequence ID" value="KAL0266012.1"/>
    <property type="molecule type" value="Genomic_DNA"/>
</dbReference>
<dbReference type="AlphaFoldDB" id="A0AAW2H8B6"/>
<evidence type="ECO:0000313" key="1">
    <source>
        <dbReference type="EMBL" id="KAL0266012.1"/>
    </source>
</evidence>
<gene>
    <name evidence="1" type="ORF">PYX00_011729</name>
</gene>
<proteinExistence type="predicted"/>
<comment type="caution">
    <text evidence="1">The sequence shown here is derived from an EMBL/GenBank/DDBJ whole genome shotgun (WGS) entry which is preliminary data.</text>
</comment>
<protein>
    <submittedName>
        <fullName evidence="1">Uncharacterized protein</fullName>
    </submittedName>
</protein>